<name>A0A1A9I0U1_9BACT</name>
<dbReference type="EMBL" id="CP015772">
    <property type="protein sequence ID" value="ANH80945.1"/>
    <property type="molecule type" value="Genomic_DNA"/>
</dbReference>
<evidence type="ECO:0000256" key="1">
    <source>
        <dbReference type="SAM" id="MobiDB-lite"/>
    </source>
</evidence>
<protein>
    <submittedName>
        <fullName evidence="2">Uncharacterized protein</fullName>
    </submittedName>
</protein>
<dbReference type="AlphaFoldDB" id="A0A1A9I0U1"/>
<keyword evidence="3" id="KW-1185">Reference proteome</keyword>
<evidence type="ECO:0000313" key="3">
    <source>
        <dbReference type="Proteomes" id="UP000077667"/>
    </source>
</evidence>
<sequence length="287" mass="30856">MAQQWIPAVVLAIMLAACSGSKKIMPAEALHMDAATTQAYPSRFYDDKTHIRYDFRNDDKNLYVILETDNAAAKMRILREGVKVYFSPSGSKDATRYVQYPYNNPDRSDSHRDRGSLPGHPGDTTTGGRRPFYQQQPDDERNYTSFYKQAALTDNGKAQLLDVNSTAPGSLHFSATSDASGFFRYVVTIPRSLLAVNKNNTVIGISIAELKRPGGESAVHGTAHTRVSAGGGGMRGGGMGGGMHGMRGGGMHGGGMRGGGAGNGEGNYSHEDAGGKIDWWYKVALVS</sequence>
<dbReference type="Proteomes" id="UP000077667">
    <property type="component" value="Chromosome"/>
</dbReference>
<feature type="compositionally biased region" description="Basic and acidic residues" evidence="1">
    <location>
        <begin position="106"/>
        <end position="115"/>
    </location>
</feature>
<reference evidence="2 3" key="1">
    <citation type="submission" date="2016-05" db="EMBL/GenBank/DDBJ databases">
        <title>Niabella ginsenosidivorans BS26 whole genome sequencing.</title>
        <authorList>
            <person name="Im W.T."/>
            <person name="Siddiqi M.Z."/>
        </authorList>
    </citation>
    <scope>NUCLEOTIDE SEQUENCE [LARGE SCALE GENOMIC DNA]</scope>
    <source>
        <strain evidence="2 3">BS26</strain>
    </source>
</reference>
<dbReference type="STRING" id="1176587.A8C56_08070"/>
<gene>
    <name evidence="2" type="ORF">A8C56_08070</name>
</gene>
<accession>A0A1A9I0U1</accession>
<feature type="region of interest" description="Disordered" evidence="1">
    <location>
        <begin position="96"/>
        <end position="137"/>
    </location>
</feature>
<dbReference type="KEGG" id="nia:A8C56_08070"/>
<evidence type="ECO:0000313" key="2">
    <source>
        <dbReference type="EMBL" id="ANH80945.1"/>
    </source>
</evidence>
<organism evidence="2 3">
    <name type="scientific">Niabella ginsenosidivorans</name>
    <dbReference type="NCBI Taxonomy" id="1176587"/>
    <lineage>
        <taxon>Bacteria</taxon>
        <taxon>Pseudomonadati</taxon>
        <taxon>Bacteroidota</taxon>
        <taxon>Chitinophagia</taxon>
        <taxon>Chitinophagales</taxon>
        <taxon>Chitinophagaceae</taxon>
        <taxon>Niabella</taxon>
    </lineage>
</organism>
<proteinExistence type="predicted"/>
<dbReference type="OrthoDB" id="1523672at2"/>
<dbReference type="RefSeq" id="WP_067754316.1">
    <property type="nucleotide sequence ID" value="NZ_CP015772.1"/>
</dbReference>